<sequence>MTSTKPAGSDPAPRPKRRSFSPEYKLRIVAEYDGAPRNEKGAVLRRERLYHSHVKEWRAARDAGALENLVDRRTGPARVKKSATEVENEKLRQQVERLQKDLARNKAALEVMGKASALLEMISESAD</sequence>
<reference evidence="4" key="1">
    <citation type="submission" date="2019-10" db="EMBL/GenBank/DDBJ databases">
        <title>Antimicrobial potential of Antarctic Bacteria.</title>
        <authorList>
            <person name="Benaud N."/>
            <person name="Edwards R.J."/>
            <person name="Ferrari B.C."/>
        </authorList>
    </citation>
    <scope>NUCLEOTIDE SEQUENCE [LARGE SCALE GENOMIC DNA]</scope>
    <source>
        <strain evidence="4">NBSH44</strain>
    </source>
</reference>
<evidence type="ECO:0000256" key="1">
    <source>
        <dbReference type="SAM" id="Coils"/>
    </source>
</evidence>
<feature type="coiled-coil region" evidence="1">
    <location>
        <begin position="81"/>
        <end position="108"/>
    </location>
</feature>
<evidence type="ECO:0000256" key="2">
    <source>
        <dbReference type="SAM" id="MobiDB-lite"/>
    </source>
</evidence>
<dbReference type="SUPFAM" id="SSF46689">
    <property type="entry name" value="Homeodomain-like"/>
    <property type="match status" value="1"/>
</dbReference>
<evidence type="ECO:0000313" key="3">
    <source>
        <dbReference type="EMBL" id="QNE75430.1"/>
    </source>
</evidence>
<dbReference type="RefSeq" id="WP_185298957.1">
    <property type="nucleotide sequence ID" value="NZ_CP045702.1"/>
</dbReference>
<feature type="region of interest" description="Disordered" evidence="2">
    <location>
        <begin position="1"/>
        <end position="21"/>
    </location>
</feature>
<dbReference type="AlphaFoldDB" id="A0A7G7BJB5"/>
<keyword evidence="4" id="KW-1185">Reference proteome</keyword>
<name>A0A7G7BJB5_9ACTN</name>
<gene>
    <name evidence="3" type="ORF">F0344_13085</name>
</gene>
<organism evidence="3 4">
    <name type="scientific">Streptomyces finlayi</name>
    <dbReference type="NCBI Taxonomy" id="67296"/>
    <lineage>
        <taxon>Bacteria</taxon>
        <taxon>Bacillati</taxon>
        <taxon>Actinomycetota</taxon>
        <taxon>Actinomycetes</taxon>
        <taxon>Kitasatosporales</taxon>
        <taxon>Streptomycetaceae</taxon>
        <taxon>Streptomyces</taxon>
    </lineage>
</organism>
<accession>A0A7G7BJB5</accession>
<dbReference type="EMBL" id="CP045702">
    <property type="protein sequence ID" value="QNE75430.1"/>
    <property type="molecule type" value="Genomic_DNA"/>
</dbReference>
<proteinExistence type="predicted"/>
<protein>
    <submittedName>
        <fullName evidence="3">Transposase</fullName>
    </submittedName>
</protein>
<dbReference type="KEGG" id="sfiy:F0344_13085"/>
<evidence type="ECO:0000313" key="4">
    <source>
        <dbReference type="Proteomes" id="UP000515307"/>
    </source>
</evidence>
<dbReference type="InterPro" id="IPR009057">
    <property type="entry name" value="Homeodomain-like_sf"/>
</dbReference>
<dbReference type="Proteomes" id="UP000515307">
    <property type="component" value="Chromosome"/>
</dbReference>
<keyword evidence="1" id="KW-0175">Coiled coil</keyword>